<sequence>MFFTGGFMAHKKRVDPMFKKYFDIETPIVYLENIKVQKKVEDRFNRSWKRFYKKAEPLISDFRQERFDAFFRQLERDGCDERYNRRIAIRFINPVVGYGVFAKEDIPPYSTLVQYTGLLMLDDDIDPDHDSTFSFSDYKTYSIDAAKHGNWARFMNHCAEGEAKNNAIPWEYYTEKGPRIVFTSGAHGIKKGKQILYSYGDEYWTEKKCVKF</sequence>
<evidence type="ECO:0000259" key="1">
    <source>
        <dbReference type="PROSITE" id="PS50280"/>
    </source>
</evidence>
<evidence type="ECO:0000313" key="3">
    <source>
        <dbReference type="Proteomes" id="UP001194714"/>
    </source>
</evidence>
<name>A0ABS0B050_9BACT</name>
<feature type="domain" description="SET" evidence="1">
    <location>
        <begin position="85"/>
        <end position="200"/>
    </location>
</feature>
<dbReference type="PROSITE" id="PS50280">
    <property type="entry name" value="SET"/>
    <property type="match status" value="1"/>
</dbReference>
<proteinExistence type="predicted"/>
<comment type="caution">
    <text evidence="2">The sequence shown here is derived from an EMBL/GenBank/DDBJ whole genome shotgun (WGS) entry which is preliminary data.</text>
</comment>
<dbReference type="Pfam" id="PF00856">
    <property type="entry name" value="SET"/>
    <property type="match status" value="1"/>
</dbReference>
<dbReference type="PANTHER" id="PTHR46167">
    <property type="entry name" value="N-LYSINE METHYLTRANSFERASE KMT5A"/>
    <property type="match status" value="1"/>
</dbReference>
<reference evidence="2 3" key="1">
    <citation type="submission" date="2020-01" db="EMBL/GenBank/DDBJ databases">
        <title>Draft genome sequence of Cand. Neptunochlamydia vexilliferae K9.</title>
        <authorList>
            <person name="Schulz F."/>
            <person name="Koestlbacher S."/>
            <person name="Wascher F."/>
            <person name="Pizzetti I."/>
            <person name="Horn M."/>
        </authorList>
    </citation>
    <scope>NUCLEOTIDE SEQUENCE [LARGE SCALE GENOMIC DNA]</scope>
    <source>
        <strain evidence="2 3">K9</strain>
    </source>
</reference>
<keyword evidence="3" id="KW-1185">Reference proteome</keyword>
<protein>
    <recommendedName>
        <fullName evidence="1">SET domain-containing protein</fullName>
    </recommendedName>
</protein>
<dbReference type="Gene3D" id="2.170.270.10">
    <property type="entry name" value="SET domain"/>
    <property type="match status" value="1"/>
</dbReference>
<dbReference type="InterPro" id="IPR051760">
    <property type="entry name" value="KMT5A"/>
</dbReference>
<dbReference type="Proteomes" id="UP001194714">
    <property type="component" value="Unassembled WGS sequence"/>
</dbReference>
<dbReference type="EMBL" id="JAAEJV010000028">
    <property type="protein sequence ID" value="MBF5059574.1"/>
    <property type="molecule type" value="Genomic_DNA"/>
</dbReference>
<dbReference type="InterPro" id="IPR046341">
    <property type="entry name" value="SET_dom_sf"/>
</dbReference>
<dbReference type="PANTHER" id="PTHR46167:SF1">
    <property type="entry name" value="N-LYSINE METHYLTRANSFERASE KMT5A"/>
    <property type="match status" value="1"/>
</dbReference>
<gene>
    <name evidence="2" type="ORF">NEPTK9_001088</name>
</gene>
<organism evidence="2 3">
    <name type="scientific">Candidatus Neptunichlamydia vexilliferae</name>
    <dbReference type="NCBI Taxonomy" id="1651774"/>
    <lineage>
        <taxon>Bacteria</taxon>
        <taxon>Pseudomonadati</taxon>
        <taxon>Chlamydiota</taxon>
        <taxon>Chlamydiia</taxon>
        <taxon>Parachlamydiales</taxon>
        <taxon>Simkaniaceae</taxon>
        <taxon>Candidatus Neptunichlamydia</taxon>
    </lineage>
</organism>
<dbReference type="InterPro" id="IPR001214">
    <property type="entry name" value="SET_dom"/>
</dbReference>
<accession>A0ABS0B050</accession>
<dbReference type="SMART" id="SM00317">
    <property type="entry name" value="SET"/>
    <property type="match status" value="1"/>
</dbReference>
<dbReference type="SUPFAM" id="SSF82199">
    <property type="entry name" value="SET domain"/>
    <property type="match status" value="1"/>
</dbReference>
<evidence type="ECO:0000313" key="2">
    <source>
        <dbReference type="EMBL" id="MBF5059574.1"/>
    </source>
</evidence>